<feature type="domain" description="HTH arsR-type" evidence="4">
    <location>
        <begin position="1"/>
        <end position="89"/>
    </location>
</feature>
<dbReference type="PANTHER" id="PTHR43132:SF6">
    <property type="entry name" value="HTH-TYPE TRANSCRIPTIONAL REPRESSOR CZRA"/>
    <property type="match status" value="1"/>
</dbReference>
<dbReference type="Gene3D" id="1.10.10.10">
    <property type="entry name" value="Winged helix-like DNA-binding domain superfamily/Winged helix DNA-binding domain"/>
    <property type="match status" value="1"/>
</dbReference>
<sequence>MKTYKKLERVVRGFSNHRRIEILDLLAEKPELSVWEIADETRINFKTASEHIRRLAIAGLVDKRNEGASVRHSLTDRGKSILKFLRTLE</sequence>
<keyword evidence="2" id="KW-0238">DNA-binding</keyword>
<dbReference type="InterPro" id="IPR036390">
    <property type="entry name" value="WH_DNA-bd_sf"/>
</dbReference>
<dbReference type="GO" id="GO:0003677">
    <property type="term" value="F:DNA binding"/>
    <property type="evidence" value="ECO:0007669"/>
    <property type="project" value="UniProtKB-KW"/>
</dbReference>
<evidence type="ECO:0000259" key="4">
    <source>
        <dbReference type="PROSITE" id="PS50987"/>
    </source>
</evidence>
<dbReference type="PRINTS" id="PR00778">
    <property type="entry name" value="HTHARSR"/>
</dbReference>
<evidence type="ECO:0000256" key="1">
    <source>
        <dbReference type="ARBA" id="ARBA00023015"/>
    </source>
</evidence>
<dbReference type="InterPro" id="IPR001845">
    <property type="entry name" value="HTH_ArsR_DNA-bd_dom"/>
</dbReference>
<dbReference type="Proteomes" id="UP000178538">
    <property type="component" value="Unassembled WGS sequence"/>
</dbReference>
<dbReference type="GO" id="GO:0003700">
    <property type="term" value="F:DNA-binding transcription factor activity"/>
    <property type="evidence" value="ECO:0007669"/>
    <property type="project" value="InterPro"/>
</dbReference>
<dbReference type="PROSITE" id="PS50987">
    <property type="entry name" value="HTH_ARSR_2"/>
    <property type="match status" value="1"/>
</dbReference>
<dbReference type="InterPro" id="IPR051011">
    <property type="entry name" value="Metal_resp_trans_reg"/>
</dbReference>
<comment type="caution">
    <text evidence="5">The sequence shown here is derived from an EMBL/GenBank/DDBJ whole genome shotgun (WGS) entry which is preliminary data.</text>
</comment>
<evidence type="ECO:0000256" key="2">
    <source>
        <dbReference type="ARBA" id="ARBA00023125"/>
    </source>
</evidence>
<dbReference type="Pfam" id="PF01022">
    <property type="entry name" value="HTH_5"/>
    <property type="match status" value="1"/>
</dbReference>
<dbReference type="AlphaFoldDB" id="A0A1G2SYT7"/>
<dbReference type="CDD" id="cd00090">
    <property type="entry name" value="HTH_ARSR"/>
    <property type="match status" value="1"/>
</dbReference>
<dbReference type="InterPro" id="IPR036388">
    <property type="entry name" value="WH-like_DNA-bd_sf"/>
</dbReference>
<reference evidence="5 6" key="1">
    <citation type="journal article" date="2016" name="Nat. Commun.">
        <title>Thousands of microbial genomes shed light on interconnected biogeochemical processes in an aquifer system.</title>
        <authorList>
            <person name="Anantharaman K."/>
            <person name="Brown C.T."/>
            <person name="Hug L.A."/>
            <person name="Sharon I."/>
            <person name="Castelle C.J."/>
            <person name="Probst A.J."/>
            <person name="Thomas B.C."/>
            <person name="Singh A."/>
            <person name="Wilkins M.J."/>
            <person name="Karaoz U."/>
            <person name="Brodie E.L."/>
            <person name="Williams K.H."/>
            <person name="Hubbard S.S."/>
            <person name="Banfield J.F."/>
        </authorList>
    </citation>
    <scope>NUCLEOTIDE SEQUENCE [LARGE SCALE GENOMIC DNA]</scope>
</reference>
<gene>
    <name evidence="5" type="ORF">A2832_02400</name>
</gene>
<keyword evidence="1" id="KW-0805">Transcription regulation</keyword>
<dbReference type="PANTHER" id="PTHR43132">
    <property type="entry name" value="ARSENICAL RESISTANCE OPERON REPRESSOR ARSR-RELATED"/>
    <property type="match status" value="1"/>
</dbReference>
<accession>A0A1G2SYT7</accession>
<dbReference type="EMBL" id="MHVG01000020">
    <property type="protein sequence ID" value="OHA90200.1"/>
    <property type="molecule type" value="Genomic_DNA"/>
</dbReference>
<keyword evidence="3" id="KW-0804">Transcription</keyword>
<organism evidence="5 6">
    <name type="scientific">Candidatus Zambryskibacteria bacterium RIFCSPHIGHO2_01_FULL_44_22b</name>
    <dbReference type="NCBI Taxonomy" id="1802737"/>
    <lineage>
        <taxon>Bacteria</taxon>
        <taxon>Candidatus Zambryskiibacteriota</taxon>
    </lineage>
</organism>
<dbReference type="STRING" id="1802737.A2832_02400"/>
<evidence type="ECO:0000313" key="6">
    <source>
        <dbReference type="Proteomes" id="UP000178538"/>
    </source>
</evidence>
<dbReference type="SMART" id="SM00418">
    <property type="entry name" value="HTH_ARSR"/>
    <property type="match status" value="1"/>
</dbReference>
<name>A0A1G2SYT7_9BACT</name>
<evidence type="ECO:0000256" key="3">
    <source>
        <dbReference type="ARBA" id="ARBA00023163"/>
    </source>
</evidence>
<proteinExistence type="predicted"/>
<dbReference type="SUPFAM" id="SSF46785">
    <property type="entry name" value="Winged helix' DNA-binding domain"/>
    <property type="match status" value="1"/>
</dbReference>
<evidence type="ECO:0000313" key="5">
    <source>
        <dbReference type="EMBL" id="OHA90200.1"/>
    </source>
</evidence>
<dbReference type="InterPro" id="IPR011991">
    <property type="entry name" value="ArsR-like_HTH"/>
</dbReference>
<protein>
    <recommendedName>
        <fullName evidence="4">HTH arsR-type domain-containing protein</fullName>
    </recommendedName>
</protein>